<proteinExistence type="predicted"/>
<feature type="transmembrane region" description="Helical" evidence="1">
    <location>
        <begin position="332"/>
        <end position="352"/>
    </location>
</feature>
<keyword evidence="1" id="KW-0812">Transmembrane</keyword>
<name>A0A261GAD3_9BIFI</name>
<dbReference type="InterPro" id="IPR002656">
    <property type="entry name" value="Acyl_transf_3_dom"/>
</dbReference>
<feature type="transmembrane region" description="Helical" evidence="1">
    <location>
        <begin position="209"/>
        <end position="228"/>
    </location>
</feature>
<dbReference type="Proteomes" id="UP000216451">
    <property type="component" value="Unassembled WGS sequence"/>
</dbReference>
<dbReference type="Pfam" id="PF01757">
    <property type="entry name" value="Acyl_transf_3"/>
    <property type="match status" value="1"/>
</dbReference>
<feature type="transmembrane region" description="Helical" evidence="1">
    <location>
        <begin position="12"/>
        <end position="32"/>
    </location>
</feature>
<keyword evidence="3" id="KW-0012">Acyltransferase</keyword>
<evidence type="ECO:0000256" key="1">
    <source>
        <dbReference type="SAM" id="Phobius"/>
    </source>
</evidence>
<feature type="transmembrane region" description="Helical" evidence="1">
    <location>
        <begin position="61"/>
        <end position="89"/>
    </location>
</feature>
<feature type="transmembrane region" description="Helical" evidence="1">
    <location>
        <begin position="179"/>
        <end position="197"/>
    </location>
</feature>
<protein>
    <submittedName>
        <fullName evidence="3">Acyltransferase family</fullName>
    </submittedName>
</protein>
<dbReference type="AlphaFoldDB" id="A0A261GAD3"/>
<feature type="transmembrane region" description="Helical" evidence="1">
    <location>
        <begin position="150"/>
        <end position="167"/>
    </location>
</feature>
<feature type="transmembrane region" description="Helical" evidence="1">
    <location>
        <begin position="260"/>
        <end position="279"/>
    </location>
</feature>
<reference evidence="3 4" key="1">
    <citation type="journal article" date="2017" name="BMC Genomics">
        <title>Comparative genomic and phylogenomic analyses of the Bifidobacteriaceae family.</title>
        <authorList>
            <person name="Lugli G.A."/>
            <person name="Milani C."/>
            <person name="Turroni F."/>
            <person name="Duranti S."/>
            <person name="Mancabelli L."/>
            <person name="Mangifesta M."/>
            <person name="Ferrario C."/>
            <person name="Modesto M."/>
            <person name="Mattarelli P."/>
            <person name="Jiri K."/>
            <person name="van Sinderen D."/>
            <person name="Ventura M."/>
        </authorList>
    </citation>
    <scope>NUCLEOTIDE SEQUENCE [LARGE SCALE GENOMIC DNA]</scope>
    <source>
        <strain evidence="3 4">LMG 28769</strain>
    </source>
</reference>
<feature type="transmembrane region" description="Helical" evidence="1">
    <location>
        <begin position="372"/>
        <end position="399"/>
    </location>
</feature>
<feature type="transmembrane region" description="Helical" evidence="1">
    <location>
        <begin position="110"/>
        <end position="130"/>
    </location>
</feature>
<keyword evidence="1" id="KW-1133">Transmembrane helix</keyword>
<accession>A0A261GAD3</accession>
<sequence length="414" mass="45745">MRSGKVRNERIEFLRVCAIFGISIFHVLLVWFQQASGLSAVHPQMTVSHAEVLAVSFPSMWLMSIISLLGAWGNHVFYMISGFFLIASLAGKSRSRGFWRSQCSATLRRCIIIVLTLAFYVCIALLMNAYVMPLPGVGSSTWLGIDLEFIWLYLIFVALAPAIAWVIERIGSLRAEMTVVAMLVVVYLLNGYIAFFAQGSLDGRGLGDWRKQMSAVTYLFSFVFAGLIGKRLREADAANKASKLYKALAYLKSPSILKMLMALACACVIALTGILAFTGHNDILYDLSFKSTSIISFVLALLALILCATIPQAKTNDDGRRHARRFIASINMLAPGILGFYIAQSLMHALWYRASYYVMHALLAQAIQYGGVARVGLLAAFFAFGIIFAVAIAAFVCLFDCFTRQPALRLWKLA</sequence>
<gene>
    <name evidence="3" type="ORF">BAQU_0195</name>
</gene>
<dbReference type="EMBL" id="MWXA01000002">
    <property type="protein sequence ID" value="OZG68378.1"/>
    <property type="molecule type" value="Genomic_DNA"/>
</dbReference>
<comment type="caution">
    <text evidence="3">The sequence shown here is derived from an EMBL/GenBank/DDBJ whole genome shotgun (WGS) entry which is preliminary data.</text>
</comment>
<keyword evidence="4" id="KW-1185">Reference proteome</keyword>
<feature type="transmembrane region" description="Helical" evidence="1">
    <location>
        <begin position="291"/>
        <end position="311"/>
    </location>
</feature>
<dbReference type="OrthoDB" id="3240374at2"/>
<organism evidence="3 4">
    <name type="scientific">Bifidobacterium aquikefiri</name>
    <dbReference type="NCBI Taxonomy" id="1653207"/>
    <lineage>
        <taxon>Bacteria</taxon>
        <taxon>Bacillati</taxon>
        <taxon>Actinomycetota</taxon>
        <taxon>Actinomycetes</taxon>
        <taxon>Bifidobacteriales</taxon>
        <taxon>Bifidobacteriaceae</taxon>
        <taxon>Bifidobacterium</taxon>
    </lineage>
</organism>
<evidence type="ECO:0000313" key="4">
    <source>
        <dbReference type="Proteomes" id="UP000216451"/>
    </source>
</evidence>
<keyword evidence="1" id="KW-0472">Membrane</keyword>
<dbReference type="RefSeq" id="WP_158215599.1">
    <property type="nucleotide sequence ID" value="NZ_JBDNKC010000001.1"/>
</dbReference>
<evidence type="ECO:0000259" key="2">
    <source>
        <dbReference type="Pfam" id="PF01757"/>
    </source>
</evidence>
<evidence type="ECO:0000313" key="3">
    <source>
        <dbReference type="EMBL" id="OZG68378.1"/>
    </source>
</evidence>
<keyword evidence="3" id="KW-0808">Transferase</keyword>
<feature type="domain" description="Acyltransferase 3" evidence="2">
    <location>
        <begin position="9"/>
        <end position="392"/>
    </location>
</feature>
<dbReference type="GO" id="GO:0016747">
    <property type="term" value="F:acyltransferase activity, transferring groups other than amino-acyl groups"/>
    <property type="evidence" value="ECO:0007669"/>
    <property type="project" value="InterPro"/>
</dbReference>